<reference evidence="7 8" key="1">
    <citation type="submission" date="2009-07" db="EMBL/GenBank/DDBJ databases">
        <authorList>
            <person name="Madupu R."/>
            <person name="Sebastian Y."/>
            <person name="Durkin A.S."/>
            <person name="Torralba M."/>
            <person name="Methe B."/>
            <person name="Sutton G.G."/>
            <person name="Strausberg R.L."/>
            <person name="Nelson K.E."/>
        </authorList>
    </citation>
    <scope>NUCLEOTIDE SEQUENCE [LARGE SCALE GENOMIC DNA]</scope>
    <source>
        <strain evidence="7 8">ATCC 35580</strain>
    </source>
</reference>
<evidence type="ECO:0000313" key="7">
    <source>
        <dbReference type="EMBL" id="EEV20378.1"/>
    </source>
</evidence>
<dbReference type="GO" id="GO:0005886">
    <property type="term" value="C:plasma membrane"/>
    <property type="evidence" value="ECO:0007669"/>
    <property type="project" value="TreeGrafter"/>
</dbReference>
<keyword evidence="3 6" id="KW-0812">Transmembrane</keyword>
<evidence type="ECO:0000313" key="8">
    <source>
        <dbReference type="Proteomes" id="UP000004509"/>
    </source>
</evidence>
<evidence type="ECO:0000256" key="2">
    <source>
        <dbReference type="ARBA" id="ARBA00010350"/>
    </source>
</evidence>
<comment type="similarity">
    <text evidence="2 6">Belongs to the BI1 family.</text>
</comment>
<feature type="transmembrane region" description="Helical" evidence="6">
    <location>
        <begin position="119"/>
        <end position="138"/>
    </location>
</feature>
<keyword evidence="5 6" id="KW-0472">Membrane</keyword>
<dbReference type="eggNOG" id="COG0670">
    <property type="taxonomic scope" value="Bacteria"/>
</dbReference>
<sequence>MYITGMNNTSFDDISLQQANEKITQRFITAVYGWMVAALAISGIAAFAVFNSNALATFIFGSRFTFMGLIIAEFALVVILSAGIRKMSFAAAAASFVIYSIINGLTLSSVLFVYTGTSIVRIFVITALMFGAMSIYGATTKNNLQSAGKYLMMAVIGLIIASLVNIFMRSSSLDWLISFVTVGVFTGLTAYDTQKITEAARYAQNNEGFKKVAIIGALELYLDFVNIFLSLLRLFGKRR</sequence>
<feature type="transmembrane region" description="Helical" evidence="6">
    <location>
        <begin position="27"/>
        <end position="50"/>
    </location>
</feature>
<dbReference type="Pfam" id="PF01027">
    <property type="entry name" value="Bax1-I"/>
    <property type="match status" value="1"/>
</dbReference>
<name>C8PQM3_9SPIR</name>
<evidence type="ECO:0000256" key="6">
    <source>
        <dbReference type="RuleBase" id="RU004379"/>
    </source>
</evidence>
<organism evidence="7 8">
    <name type="scientific">Treponema vincentii ATCC 35580</name>
    <dbReference type="NCBI Taxonomy" id="596324"/>
    <lineage>
        <taxon>Bacteria</taxon>
        <taxon>Pseudomonadati</taxon>
        <taxon>Spirochaetota</taxon>
        <taxon>Spirochaetia</taxon>
        <taxon>Spirochaetales</taxon>
        <taxon>Treponemataceae</taxon>
        <taxon>Treponema</taxon>
    </lineage>
</organism>
<evidence type="ECO:0000256" key="5">
    <source>
        <dbReference type="ARBA" id="ARBA00023136"/>
    </source>
</evidence>
<gene>
    <name evidence="7" type="ORF">TREVI0001_2131</name>
</gene>
<feature type="transmembrane region" description="Helical" evidence="6">
    <location>
        <begin position="89"/>
        <end position="113"/>
    </location>
</feature>
<feature type="transmembrane region" description="Helical" evidence="6">
    <location>
        <begin position="212"/>
        <end position="235"/>
    </location>
</feature>
<dbReference type="PANTHER" id="PTHR23291">
    <property type="entry name" value="BAX INHIBITOR-RELATED"/>
    <property type="match status" value="1"/>
</dbReference>
<dbReference type="STRING" id="596324.TREVI0001_2131"/>
<evidence type="ECO:0000256" key="4">
    <source>
        <dbReference type="ARBA" id="ARBA00022989"/>
    </source>
</evidence>
<keyword evidence="4 6" id="KW-1133">Transmembrane helix</keyword>
<feature type="transmembrane region" description="Helical" evidence="6">
    <location>
        <begin position="56"/>
        <end position="82"/>
    </location>
</feature>
<dbReference type="CDD" id="cd10432">
    <property type="entry name" value="BI-1-like_bacterial"/>
    <property type="match status" value="1"/>
</dbReference>
<protein>
    <submittedName>
        <fullName evidence="7">Uncharacterized protein</fullName>
    </submittedName>
</protein>
<dbReference type="AlphaFoldDB" id="C8PQM3"/>
<comment type="caution">
    <text evidence="7">The sequence shown here is derived from an EMBL/GenBank/DDBJ whole genome shotgun (WGS) entry which is preliminary data.</text>
</comment>
<comment type="subcellular location">
    <subcellularLocation>
        <location evidence="1">Membrane</location>
        <topology evidence="1">Multi-pass membrane protein</topology>
    </subcellularLocation>
</comment>
<dbReference type="EMBL" id="ACYH01000037">
    <property type="protein sequence ID" value="EEV20378.1"/>
    <property type="molecule type" value="Genomic_DNA"/>
</dbReference>
<feature type="transmembrane region" description="Helical" evidence="6">
    <location>
        <begin position="150"/>
        <end position="167"/>
    </location>
</feature>
<evidence type="ECO:0000256" key="3">
    <source>
        <dbReference type="ARBA" id="ARBA00022692"/>
    </source>
</evidence>
<dbReference type="PANTHER" id="PTHR23291:SF50">
    <property type="entry name" value="PROTEIN LIFEGUARD 4"/>
    <property type="match status" value="1"/>
</dbReference>
<dbReference type="InterPro" id="IPR006214">
    <property type="entry name" value="Bax_inhibitor_1-related"/>
</dbReference>
<evidence type="ECO:0000256" key="1">
    <source>
        <dbReference type="ARBA" id="ARBA00004141"/>
    </source>
</evidence>
<accession>C8PQM3</accession>
<proteinExistence type="inferred from homology"/>
<dbReference type="Proteomes" id="UP000004509">
    <property type="component" value="Unassembled WGS sequence"/>
</dbReference>
<feature type="transmembrane region" description="Helical" evidence="6">
    <location>
        <begin position="173"/>
        <end position="191"/>
    </location>
</feature>